<dbReference type="InterPro" id="IPR000700">
    <property type="entry name" value="PAS-assoc_C"/>
</dbReference>
<evidence type="ECO:0000259" key="10">
    <source>
        <dbReference type="PROSITE" id="PS50113"/>
    </source>
</evidence>
<dbReference type="GO" id="GO:0005524">
    <property type="term" value="F:ATP binding"/>
    <property type="evidence" value="ECO:0007669"/>
    <property type="project" value="UniProtKB-KW"/>
</dbReference>
<dbReference type="GO" id="GO:0004673">
    <property type="term" value="F:protein histidine kinase activity"/>
    <property type="evidence" value="ECO:0007669"/>
    <property type="project" value="UniProtKB-EC"/>
</dbReference>
<reference evidence="11 12" key="1">
    <citation type="submission" date="2017-08" db="EMBL/GenBank/DDBJ databases">
        <title>Infants hospitalized years apart are colonized by the same room-sourced microbial strains.</title>
        <authorList>
            <person name="Brooks B."/>
            <person name="Olm M.R."/>
            <person name="Firek B.A."/>
            <person name="Baker R."/>
            <person name="Thomas B.C."/>
            <person name="Morowitz M.J."/>
            <person name="Banfield J.F."/>
        </authorList>
    </citation>
    <scope>NUCLEOTIDE SEQUENCE [LARGE SCALE GENOMIC DNA]</scope>
    <source>
        <strain evidence="11">S2_005_002_R2_34</strain>
    </source>
</reference>
<keyword evidence="4" id="KW-0808">Transferase</keyword>
<keyword evidence="8" id="KW-0067">ATP-binding</keyword>
<gene>
    <name evidence="11" type="ORF">DI556_02220</name>
</gene>
<feature type="region of interest" description="Disordered" evidence="9">
    <location>
        <begin position="1"/>
        <end position="51"/>
    </location>
</feature>
<dbReference type="PROSITE" id="PS50113">
    <property type="entry name" value="PAC"/>
    <property type="match status" value="1"/>
</dbReference>
<dbReference type="PANTHER" id="PTHR41523:SF8">
    <property type="entry name" value="ETHYLENE RESPONSE SENSOR PROTEIN"/>
    <property type="match status" value="1"/>
</dbReference>
<evidence type="ECO:0000256" key="4">
    <source>
        <dbReference type="ARBA" id="ARBA00022679"/>
    </source>
</evidence>
<dbReference type="Proteomes" id="UP000249185">
    <property type="component" value="Unassembled WGS sequence"/>
</dbReference>
<keyword evidence="6" id="KW-0547">Nucleotide-binding</keyword>
<accession>A0A2W5Q548</accession>
<evidence type="ECO:0000256" key="6">
    <source>
        <dbReference type="ARBA" id="ARBA00022741"/>
    </source>
</evidence>
<keyword evidence="3" id="KW-0597">Phosphoprotein</keyword>
<dbReference type="AlphaFoldDB" id="A0A2W5Q548"/>
<name>A0A2W5Q548_RHOSU</name>
<evidence type="ECO:0000256" key="3">
    <source>
        <dbReference type="ARBA" id="ARBA00022553"/>
    </source>
</evidence>
<dbReference type="InterPro" id="IPR035965">
    <property type="entry name" value="PAS-like_dom_sf"/>
</dbReference>
<keyword evidence="5" id="KW-0677">Repeat</keyword>
<dbReference type="EC" id="2.7.13.3" evidence="2"/>
<dbReference type="PANTHER" id="PTHR41523">
    <property type="entry name" value="TWO-COMPONENT SYSTEM SENSOR PROTEIN"/>
    <property type="match status" value="1"/>
</dbReference>
<dbReference type="Pfam" id="PF08448">
    <property type="entry name" value="PAS_4"/>
    <property type="match status" value="1"/>
</dbReference>
<dbReference type="Pfam" id="PF07536">
    <property type="entry name" value="HWE_HK"/>
    <property type="match status" value="1"/>
</dbReference>
<evidence type="ECO:0000256" key="5">
    <source>
        <dbReference type="ARBA" id="ARBA00022737"/>
    </source>
</evidence>
<evidence type="ECO:0000256" key="2">
    <source>
        <dbReference type="ARBA" id="ARBA00012438"/>
    </source>
</evidence>
<proteinExistence type="predicted"/>
<evidence type="ECO:0000313" key="12">
    <source>
        <dbReference type="Proteomes" id="UP000249185"/>
    </source>
</evidence>
<dbReference type="SUPFAM" id="SSF55785">
    <property type="entry name" value="PYP-like sensor domain (PAS domain)"/>
    <property type="match status" value="1"/>
</dbReference>
<evidence type="ECO:0000256" key="8">
    <source>
        <dbReference type="ARBA" id="ARBA00022840"/>
    </source>
</evidence>
<dbReference type="Gene3D" id="3.30.450.20">
    <property type="entry name" value="PAS domain"/>
    <property type="match status" value="1"/>
</dbReference>
<evidence type="ECO:0000313" key="11">
    <source>
        <dbReference type="EMBL" id="PZQ52487.1"/>
    </source>
</evidence>
<feature type="domain" description="PAC" evidence="10">
    <location>
        <begin position="127"/>
        <end position="186"/>
    </location>
</feature>
<dbReference type="InterPro" id="IPR013656">
    <property type="entry name" value="PAS_4"/>
</dbReference>
<dbReference type="InterPro" id="IPR011102">
    <property type="entry name" value="Sig_transdc_His_kinase_HWE"/>
</dbReference>
<organism evidence="11 12">
    <name type="scientific">Rhodovulum sulfidophilum</name>
    <name type="common">Rhodobacter sulfidophilus</name>
    <dbReference type="NCBI Taxonomy" id="35806"/>
    <lineage>
        <taxon>Bacteria</taxon>
        <taxon>Pseudomonadati</taxon>
        <taxon>Pseudomonadota</taxon>
        <taxon>Alphaproteobacteria</taxon>
        <taxon>Rhodobacterales</taxon>
        <taxon>Paracoccaceae</taxon>
        <taxon>Rhodovulum</taxon>
    </lineage>
</organism>
<dbReference type="EMBL" id="QFPW01000001">
    <property type="protein sequence ID" value="PZQ52487.1"/>
    <property type="molecule type" value="Genomic_DNA"/>
</dbReference>
<keyword evidence="7" id="KW-0418">Kinase</keyword>
<dbReference type="SMART" id="SM00911">
    <property type="entry name" value="HWE_HK"/>
    <property type="match status" value="1"/>
</dbReference>
<evidence type="ECO:0000256" key="7">
    <source>
        <dbReference type="ARBA" id="ARBA00022777"/>
    </source>
</evidence>
<comment type="catalytic activity">
    <reaction evidence="1">
        <text>ATP + protein L-histidine = ADP + protein N-phospho-L-histidine.</text>
        <dbReference type="EC" id="2.7.13.3"/>
    </reaction>
</comment>
<evidence type="ECO:0000256" key="1">
    <source>
        <dbReference type="ARBA" id="ARBA00000085"/>
    </source>
</evidence>
<sequence length="376" mass="41182">MSSRASPSALIPPANDGTMPGSGRDGGWAGSDSRSPRTAMERSSAMPQNREISVDRIKTLLRGLRNSGVCILYHDSQLAVRLVENAPASWPSAERILAGGDSEIFDAETAARVTETKRAVLESGAPARLEVAREAPSGERHWYELHIEADPLPAPQGEPEISTARGLFVSAVDITELKRREETLRTLLFEVNHRSRNLLAIMQSVLGHTARTSGNVVEFERKFRGRVAALAHSQDLITRSNWQGIRFHRLALNQLSEHVGQGLAPPMLLGPDPLIGPNTALHLGLALHELAMNSATFGALRRGRGDVSIEIETTQTGQAMTWEEHLEEPRDSPPGRGFGQAILSQIVPRALNGEAELTIEPDRIRYRIDWPEVVLT</sequence>
<protein>
    <recommendedName>
        <fullName evidence="2">histidine kinase</fullName>
        <ecNumber evidence="2">2.7.13.3</ecNumber>
    </recommendedName>
</protein>
<comment type="caution">
    <text evidence="11">The sequence shown here is derived from an EMBL/GenBank/DDBJ whole genome shotgun (WGS) entry which is preliminary data.</text>
</comment>
<evidence type="ECO:0000256" key="9">
    <source>
        <dbReference type="SAM" id="MobiDB-lite"/>
    </source>
</evidence>